<dbReference type="Proteomes" id="UP000286931">
    <property type="component" value="Unassembled WGS sequence"/>
</dbReference>
<feature type="compositionally biased region" description="Low complexity" evidence="1">
    <location>
        <begin position="151"/>
        <end position="162"/>
    </location>
</feature>
<evidence type="ECO:0000313" key="2">
    <source>
        <dbReference type="EMBL" id="GCD96222.1"/>
    </source>
</evidence>
<keyword evidence="3" id="KW-1185">Reference proteome</keyword>
<proteinExistence type="predicted"/>
<feature type="compositionally biased region" description="Low complexity" evidence="1">
    <location>
        <begin position="172"/>
        <end position="198"/>
    </location>
</feature>
<accession>A0A401YNN0</accession>
<name>A0A401YNN0_9ACTN</name>
<evidence type="ECO:0000256" key="1">
    <source>
        <dbReference type="SAM" id="MobiDB-lite"/>
    </source>
</evidence>
<comment type="caution">
    <text evidence="2">The sequence shown here is derived from an EMBL/GenBank/DDBJ whole genome shotgun (WGS) entry which is preliminary data.</text>
</comment>
<gene>
    <name evidence="2" type="ORF">EHYA_03907</name>
</gene>
<feature type="region of interest" description="Disordered" evidence="1">
    <location>
        <begin position="113"/>
        <end position="198"/>
    </location>
</feature>
<sequence length="198" mass="19526">MSGAAKTMTRIRLAARRAKGTTRTPFVVLVVALLGGGLLSLLLLNTALNQGSFEVGRLQKRQDQLTDDREALQRELDAKAAPGELARRAQELGLVPGGSPVFIDPATGRVLGVPKPATSKPPLVPEAPATPAGAPPAAATAPPPAGGGPGAPVAQAGVDPAGTPAPVPPAAPAAETPATSAAPVAETPAAPAAPEAAR</sequence>
<dbReference type="EMBL" id="BIFH01000020">
    <property type="protein sequence ID" value="GCD96222.1"/>
    <property type="molecule type" value="Genomic_DNA"/>
</dbReference>
<protein>
    <submittedName>
        <fullName evidence="2">Membrane protein</fullName>
    </submittedName>
</protein>
<evidence type="ECO:0000313" key="3">
    <source>
        <dbReference type="Proteomes" id="UP000286931"/>
    </source>
</evidence>
<feature type="compositionally biased region" description="Low complexity" evidence="1">
    <location>
        <begin position="127"/>
        <end position="140"/>
    </location>
</feature>
<dbReference type="AlphaFoldDB" id="A0A401YNN0"/>
<reference evidence="2 3" key="1">
    <citation type="submission" date="2018-12" db="EMBL/GenBank/DDBJ databases">
        <title>Draft genome sequence of Embleya hyalina NBRC 13850T.</title>
        <authorList>
            <person name="Komaki H."/>
            <person name="Hosoyama A."/>
            <person name="Kimura A."/>
            <person name="Ichikawa N."/>
            <person name="Tamura T."/>
        </authorList>
    </citation>
    <scope>NUCLEOTIDE SEQUENCE [LARGE SCALE GENOMIC DNA]</scope>
    <source>
        <strain evidence="2 3">NBRC 13850</strain>
    </source>
</reference>
<dbReference type="RefSeq" id="WP_174861395.1">
    <property type="nucleotide sequence ID" value="NZ_BIFH01000020.1"/>
</dbReference>
<organism evidence="2 3">
    <name type="scientific">Embleya hyalina</name>
    <dbReference type="NCBI Taxonomy" id="516124"/>
    <lineage>
        <taxon>Bacteria</taxon>
        <taxon>Bacillati</taxon>
        <taxon>Actinomycetota</taxon>
        <taxon>Actinomycetes</taxon>
        <taxon>Kitasatosporales</taxon>
        <taxon>Streptomycetaceae</taxon>
        <taxon>Embleya</taxon>
    </lineage>
</organism>